<dbReference type="InterPro" id="IPR000719">
    <property type="entry name" value="Prot_kinase_dom"/>
</dbReference>
<dbReference type="Gene3D" id="1.10.510.10">
    <property type="entry name" value="Transferase(Phosphotransferase) domain 1"/>
    <property type="match status" value="1"/>
</dbReference>
<dbReference type="GO" id="GO:0005737">
    <property type="term" value="C:cytoplasm"/>
    <property type="evidence" value="ECO:0007669"/>
    <property type="project" value="TreeGrafter"/>
</dbReference>
<dbReference type="InterPro" id="IPR050167">
    <property type="entry name" value="Ser_Thr_protein_kinase"/>
</dbReference>
<evidence type="ECO:0000313" key="2">
    <source>
        <dbReference type="Proteomes" id="UP000492821"/>
    </source>
</evidence>
<evidence type="ECO:0000259" key="1">
    <source>
        <dbReference type="PROSITE" id="PS50011"/>
    </source>
</evidence>
<organism evidence="2 3">
    <name type="scientific">Panagrellus redivivus</name>
    <name type="common">Microworm</name>
    <dbReference type="NCBI Taxonomy" id="6233"/>
    <lineage>
        <taxon>Eukaryota</taxon>
        <taxon>Metazoa</taxon>
        <taxon>Ecdysozoa</taxon>
        <taxon>Nematoda</taxon>
        <taxon>Chromadorea</taxon>
        <taxon>Rhabditida</taxon>
        <taxon>Tylenchina</taxon>
        <taxon>Panagrolaimomorpha</taxon>
        <taxon>Panagrolaimoidea</taxon>
        <taxon>Panagrolaimidae</taxon>
        <taxon>Panagrellus</taxon>
    </lineage>
</organism>
<dbReference type="InterPro" id="IPR001245">
    <property type="entry name" value="Ser-Thr/Tyr_kinase_cat_dom"/>
</dbReference>
<dbReference type="WBParaSite" id="Pan_g6367.t1">
    <property type="protein sequence ID" value="Pan_g6367.t1"/>
    <property type="gene ID" value="Pan_g6367"/>
</dbReference>
<dbReference type="GO" id="GO:0005524">
    <property type="term" value="F:ATP binding"/>
    <property type="evidence" value="ECO:0007669"/>
    <property type="project" value="InterPro"/>
</dbReference>
<dbReference type="InterPro" id="IPR011009">
    <property type="entry name" value="Kinase-like_dom_sf"/>
</dbReference>
<dbReference type="GO" id="GO:0007165">
    <property type="term" value="P:signal transduction"/>
    <property type="evidence" value="ECO:0007669"/>
    <property type="project" value="TreeGrafter"/>
</dbReference>
<sequence>MAAVSSEATIATVSSLHLEAPTNYDGILLTVDRTRAPFSGYDQWQHLREEVAQRGLLIPRNRVPAGDVASLVVSAFQKLSPYFVETIVLKQPGDFALWYDLNGQPILSVRRDDCSVNDNISHLGGGGDTKAVVDPVIHLRFTSNHDGFFVASMVGITAPSLEELVKLFYGSPMNILSAMVNLPLRMERIIGPATAPELAKLFKSTNSIKFGPIVADVRMGTIHSGFVDNAPALIVTPKQTRQKAAFTNIDLALRELAIAEVIRKTLPQPDLHFVLMNAIVVDENLHSIYPQSAPPSSEVIAKLDTMAKLECALQLALSLSELHRIGIVHGNIRTKSVHIETDPAVPNRHTCKLGGFKDAFIGDQKVINPYVHWHWRILAPEIHITLTYTKQSDVYSFGVLLWEMFSGIKMHNGKTSQKYILESLLGERVTFEHVLASAIPSKIMQLITQCCGRSQNRPTMNGVWLTLSGIYRNHRDRAAKEEVH</sequence>
<dbReference type="PANTHER" id="PTHR23257">
    <property type="entry name" value="SERINE-THREONINE PROTEIN KINASE"/>
    <property type="match status" value="1"/>
</dbReference>
<dbReference type="Proteomes" id="UP000492821">
    <property type="component" value="Unassembled WGS sequence"/>
</dbReference>
<keyword evidence="2" id="KW-1185">Reference proteome</keyword>
<dbReference type="GO" id="GO:0004672">
    <property type="term" value="F:protein kinase activity"/>
    <property type="evidence" value="ECO:0007669"/>
    <property type="project" value="InterPro"/>
</dbReference>
<protein>
    <submittedName>
        <fullName evidence="3">Protein kinase domain-containing protein</fullName>
    </submittedName>
</protein>
<reference evidence="3" key="2">
    <citation type="submission" date="2020-10" db="UniProtKB">
        <authorList>
            <consortium name="WormBaseParasite"/>
        </authorList>
    </citation>
    <scope>IDENTIFICATION</scope>
</reference>
<feature type="domain" description="Protein kinase" evidence="1">
    <location>
        <begin position="199"/>
        <end position="484"/>
    </location>
</feature>
<dbReference type="AlphaFoldDB" id="A0A7E4W227"/>
<dbReference type="SUPFAM" id="SSF56112">
    <property type="entry name" value="Protein kinase-like (PK-like)"/>
    <property type="match status" value="1"/>
</dbReference>
<name>A0A7E4W227_PANRE</name>
<reference evidence="2" key="1">
    <citation type="journal article" date="2013" name="Genetics">
        <title>The draft genome and transcriptome of Panagrellus redivivus are shaped by the harsh demands of a free-living lifestyle.</title>
        <authorList>
            <person name="Srinivasan J."/>
            <person name="Dillman A.R."/>
            <person name="Macchietto M.G."/>
            <person name="Heikkinen L."/>
            <person name="Lakso M."/>
            <person name="Fracchia K.M."/>
            <person name="Antoshechkin I."/>
            <person name="Mortazavi A."/>
            <person name="Wong G."/>
            <person name="Sternberg P.W."/>
        </authorList>
    </citation>
    <scope>NUCLEOTIDE SEQUENCE [LARGE SCALE GENOMIC DNA]</scope>
    <source>
        <strain evidence="2">MT8872</strain>
    </source>
</reference>
<evidence type="ECO:0000313" key="3">
    <source>
        <dbReference type="WBParaSite" id="Pan_g6367.t1"/>
    </source>
</evidence>
<dbReference type="PROSITE" id="PS50011">
    <property type="entry name" value="PROTEIN_KINASE_DOM"/>
    <property type="match status" value="1"/>
</dbReference>
<dbReference type="Pfam" id="PF07714">
    <property type="entry name" value="PK_Tyr_Ser-Thr"/>
    <property type="match status" value="1"/>
</dbReference>
<accession>A0A7E4W227</accession>
<proteinExistence type="predicted"/>